<comment type="caution">
    <text evidence="2">The sequence shown here is derived from an EMBL/GenBank/DDBJ whole genome shotgun (WGS) entry which is preliminary data.</text>
</comment>
<dbReference type="EMBL" id="QZCH01000001">
    <property type="protein sequence ID" value="RJG51354.1"/>
    <property type="molecule type" value="Genomic_DNA"/>
</dbReference>
<evidence type="ECO:0000313" key="3">
    <source>
        <dbReference type="Proteomes" id="UP000283255"/>
    </source>
</evidence>
<dbReference type="RefSeq" id="WP_119908901.1">
    <property type="nucleotide sequence ID" value="NZ_QZCH01000001.1"/>
</dbReference>
<dbReference type="Proteomes" id="UP000283255">
    <property type="component" value="Unassembled WGS sequence"/>
</dbReference>
<sequence length="363" mass="41170">MTKQYALSCKGEIVKGKDKGDVIFALMDKLNLAQDKAERLLSNKAVTILRASEMTQLKVTQERLLKLGLITHISLQPTSNYLQAHLRDTSSLEDNILKKVHQAKYSLSNEGFNQLIFNSKAEFDVSSEPRKKELSFKLLRKTAFFSQSAAGLLAMLSSYFIMQHLLKTSITTILPAHIATMIGLLSLGTVFLVINALFNANHVYVSNHRSGIWCRSTFWSSPLHMVYQVYDQDGDILGQIRHGYGLKTWTFCDETGVELYRCEYEWGHDEKVSELAEEMRDELIDFDYFTQLADIGRRLLRMAGINLKDEQESKAAWVVRDIAGSELGKWSGQEDITIEAGCLNQQELHLVVFFQLLMAGKTV</sequence>
<reference evidence="2 3" key="1">
    <citation type="submission" date="2018-09" db="EMBL/GenBank/DDBJ databases">
        <authorList>
            <person name="Wang F."/>
        </authorList>
    </citation>
    <scope>NUCLEOTIDE SEQUENCE [LARGE SCALE GENOMIC DNA]</scope>
    <source>
        <strain evidence="2 3">PLHSC7-2</strain>
    </source>
</reference>
<organism evidence="2 3">
    <name type="scientific">Motilimonas pumila</name>
    <dbReference type="NCBI Taxonomy" id="2303987"/>
    <lineage>
        <taxon>Bacteria</taxon>
        <taxon>Pseudomonadati</taxon>
        <taxon>Pseudomonadota</taxon>
        <taxon>Gammaproteobacteria</taxon>
        <taxon>Alteromonadales</taxon>
        <taxon>Alteromonadales genera incertae sedis</taxon>
        <taxon>Motilimonas</taxon>
    </lineage>
</organism>
<accession>A0A418YK51</accession>
<name>A0A418YK51_9GAMM</name>
<keyword evidence="1" id="KW-1133">Transmembrane helix</keyword>
<proteinExistence type="predicted"/>
<evidence type="ECO:0000313" key="2">
    <source>
        <dbReference type="EMBL" id="RJG51354.1"/>
    </source>
</evidence>
<feature type="transmembrane region" description="Helical" evidence="1">
    <location>
        <begin position="174"/>
        <end position="198"/>
    </location>
</feature>
<reference evidence="2 3" key="2">
    <citation type="submission" date="2019-01" db="EMBL/GenBank/DDBJ databases">
        <title>Motilimonas pumilus sp. nov., isolated from the gut of sea cucumber (Apostichopus japonicus).</title>
        <authorList>
            <person name="Wang F.-Q."/>
            <person name="Ren L.-H."/>
            <person name="Lin Y.-W."/>
            <person name="Sun G.-H."/>
            <person name="Du Z.-J."/>
            <person name="Zhao J.-X."/>
            <person name="Liu X.-J."/>
            <person name="Liu L.-J."/>
        </authorList>
    </citation>
    <scope>NUCLEOTIDE SEQUENCE [LARGE SCALE GENOMIC DNA]</scope>
    <source>
        <strain evidence="2 3">PLHSC7-2</strain>
    </source>
</reference>
<dbReference type="AlphaFoldDB" id="A0A418YK51"/>
<keyword evidence="1" id="KW-0472">Membrane</keyword>
<keyword evidence="3" id="KW-1185">Reference proteome</keyword>
<keyword evidence="1" id="KW-0812">Transmembrane</keyword>
<feature type="transmembrane region" description="Helical" evidence="1">
    <location>
        <begin position="142"/>
        <end position="162"/>
    </location>
</feature>
<protein>
    <submittedName>
        <fullName evidence="2">Uncharacterized protein</fullName>
    </submittedName>
</protein>
<gene>
    <name evidence="2" type="ORF">D1Z90_01060</name>
</gene>
<evidence type="ECO:0000256" key="1">
    <source>
        <dbReference type="SAM" id="Phobius"/>
    </source>
</evidence>